<name>A0A0C9THY3_PAXIN</name>
<organism evidence="1 2">
    <name type="scientific">Paxillus involutus ATCC 200175</name>
    <dbReference type="NCBI Taxonomy" id="664439"/>
    <lineage>
        <taxon>Eukaryota</taxon>
        <taxon>Fungi</taxon>
        <taxon>Dikarya</taxon>
        <taxon>Basidiomycota</taxon>
        <taxon>Agaricomycotina</taxon>
        <taxon>Agaricomycetes</taxon>
        <taxon>Agaricomycetidae</taxon>
        <taxon>Boletales</taxon>
        <taxon>Paxilineae</taxon>
        <taxon>Paxillaceae</taxon>
        <taxon>Paxillus</taxon>
    </lineage>
</organism>
<dbReference type="AlphaFoldDB" id="A0A0C9THY3"/>
<evidence type="ECO:0000313" key="1">
    <source>
        <dbReference type="EMBL" id="KIJ15285.1"/>
    </source>
</evidence>
<gene>
    <name evidence="1" type="ORF">PAXINDRAFT_77638</name>
</gene>
<dbReference type="EMBL" id="KN819337">
    <property type="protein sequence ID" value="KIJ15285.1"/>
    <property type="molecule type" value="Genomic_DNA"/>
</dbReference>
<dbReference type="HOGENOM" id="CLU_118656_1_0_1"/>
<accession>A0A0C9THY3</accession>
<dbReference type="Proteomes" id="UP000053647">
    <property type="component" value="Unassembled WGS sequence"/>
</dbReference>
<feature type="non-terminal residue" evidence="1">
    <location>
        <position position="1"/>
    </location>
</feature>
<dbReference type="OrthoDB" id="2680459at2759"/>
<reference evidence="1 2" key="1">
    <citation type="submission" date="2014-06" db="EMBL/GenBank/DDBJ databases">
        <authorList>
            <consortium name="DOE Joint Genome Institute"/>
            <person name="Kuo A."/>
            <person name="Kohler A."/>
            <person name="Nagy L.G."/>
            <person name="Floudas D."/>
            <person name="Copeland A."/>
            <person name="Barry K.W."/>
            <person name="Cichocki N."/>
            <person name="Veneault-Fourrey C."/>
            <person name="LaButti K."/>
            <person name="Lindquist E.A."/>
            <person name="Lipzen A."/>
            <person name="Lundell T."/>
            <person name="Morin E."/>
            <person name="Murat C."/>
            <person name="Sun H."/>
            <person name="Tunlid A."/>
            <person name="Henrissat B."/>
            <person name="Grigoriev I.V."/>
            <person name="Hibbett D.S."/>
            <person name="Martin F."/>
            <person name="Nordberg H.P."/>
            <person name="Cantor M.N."/>
            <person name="Hua S.X."/>
        </authorList>
    </citation>
    <scope>NUCLEOTIDE SEQUENCE [LARGE SCALE GENOMIC DNA]</scope>
    <source>
        <strain evidence="1 2">ATCC 200175</strain>
    </source>
</reference>
<proteinExistence type="predicted"/>
<keyword evidence="2" id="KW-1185">Reference proteome</keyword>
<evidence type="ECO:0000313" key="2">
    <source>
        <dbReference type="Proteomes" id="UP000053647"/>
    </source>
</evidence>
<sequence>KGAAHALSSKGRPDALHWWISRARTGSPPIHDLNKFRAEFWAWWSTLQPKWRVLPLQPSTLHTIHEVAGDWTTLDKPGLNGFLSILAVLKWWGSGLVETGEQTDLWDAVVNDVHWVIDQIIDSCSS</sequence>
<reference evidence="2" key="2">
    <citation type="submission" date="2015-01" db="EMBL/GenBank/DDBJ databases">
        <title>Evolutionary Origins and Diversification of the Mycorrhizal Mutualists.</title>
        <authorList>
            <consortium name="DOE Joint Genome Institute"/>
            <consortium name="Mycorrhizal Genomics Consortium"/>
            <person name="Kohler A."/>
            <person name="Kuo A."/>
            <person name="Nagy L.G."/>
            <person name="Floudas D."/>
            <person name="Copeland A."/>
            <person name="Barry K.W."/>
            <person name="Cichocki N."/>
            <person name="Veneault-Fourrey C."/>
            <person name="LaButti K."/>
            <person name="Lindquist E.A."/>
            <person name="Lipzen A."/>
            <person name="Lundell T."/>
            <person name="Morin E."/>
            <person name="Murat C."/>
            <person name="Riley R."/>
            <person name="Ohm R."/>
            <person name="Sun H."/>
            <person name="Tunlid A."/>
            <person name="Henrissat B."/>
            <person name="Grigoriev I.V."/>
            <person name="Hibbett D.S."/>
            <person name="Martin F."/>
        </authorList>
    </citation>
    <scope>NUCLEOTIDE SEQUENCE [LARGE SCALE GENOMIC DNA]</scope>
    <source>
        <strain evidence="2">ATCC 200175</strain>
    </source>
</reference>
<protein>
    <submittedName>
        <fullName evidence="1">Uncharacterized protein</fullName>
    </submittedName>
</protein>